<dbReference type="SMART" id="SM00086">
    <property type="entry name" value="PAC"/>
    <property type="match status" value="4"/>
</dbReference>
<dbReference type="Pfam" id="PF08448">
    <property type="entry name" value="PAS_4"/>
    <property type="match status" value="2"/>
</dbReference>
<dbReference type="PROSITE" id="PS50110">
    <property type="entry name" value="RESPONSE_REGULATORY"/>
    <property type="match status" value="1"/>
</dbReference>
<dbReference type="InterPro" id="IPR004358">
    <property type="entry name" value="Sig_transdc_His_kin-like_C"/>
</dbReference>
<dbReference type="InterPro" id="IPR013656">
    <property type="entry name" value="PAS_4"/>
</dbReference>
<dbReference type="Pfam" id="PF02518">
    <property type="entry name" value="HATPase_c"/>
    <property type="match status" value="1"/>
</dbReference>
<name>A0A2W7R236_9RHOB</name>
<dbReference type="EC" id="2.7.13.3" evidence="2"/>
<feature type="domain" description="Response regulatory" evidence="9">
    <location>
        <begin position="1052"/>
        <end position="1171"/>
    </location>
</feature>
<dbReference type="CDD" id="cd00082">
    <property type="entry name" value="HisKA"/>
    <property type="match status" value="1"/>
</dbReference>
<dbReference type="PANTHER" id="PTHR43047">
    <property type="entry name" value="TWO-COMPONENT HISTIDINE PROTEIN KINASE"/>
    <property type="match status" value="1"/>
</dbReference>
<comment type="catalytic activity">
    <reaction evidence="1">
        <text>ATP + protein L-histidine = ADP + protein N-phospho-L-histidine.</text>
        <dbReference type="EC" id="2.7.13.3"/>
    </reaction>
</comment>
<dbReference type="Pfam" id="PF08447">
    <property type="entry name" value="PAS_3"/>
    <property type="match status" value="1"/>
</dbReference>
<evidence type="ECO:0000313" key="13">
    <source>
        <dbReference type="Proteomes" id="UP000249538"/>
    </source>
</evidence>
<feature type="domain" description="PAS" evidence="10">
    <location>
        <begin position="407"/>
        <end position="478"/>
    </location>
</feature>
<dbReference type="AlphaFoldDB" id="A0A2W7R236"/>
<feature type="domain" description="PAS" evidence="10">
    <location>
        <begin position="664"/>
        <end position="709"/>
    </location>
</feature>
<dbReference type="PRINTS" id="PR00344">
    <property type="entry name" value="BCTRLSENSOR"/>
</dbReference>
<dbReference type="CDD" id="cd00130">
    <property type="entry name" value="PAS"/>
    <property type="match status" value="3"/>
</dbReference>
<dbReference type="SUPFAM" id="SSF52172">
    <property type="entry name" value="CheY-like"/>
    <property type="match status" value="1"/>
</dbReference>
<evidence type="ECO:0000256" key="2">
    <source>
        <dbReference type="ARBA" id="ARBA00012438"/>
    </source>
</evidence>
<dbReference type="FunFam" id="3.30.565.10:FF:000010">
    <property type="entry name" value="Sensor histidine kinase RcsC"/>
    <property type="match status" value="1"/>
</dbReference>
<dbReference type="InterPro" id="IPR011006">
    <property type="entry name" value="CheY-like_superfamily"/>
</dbReference>
<comment type="caution">
    <text evidence="12">The sequence shown here is derived from an EMBL/GenBank/DDBJ whole genome shotgun (WGS) entry which is preliminary data.</text>
</comment>
<dbReference type="InterPro" id="IPR003661">
    <property type="entry name" value="HisK_dim/P_dom"/>
</dbReference>
<dbReference type="InterPro" id="IPR001789">
    <property type="entry name" value="Sig_transdc_resp-reg_receiver"/>
</dbReference>
<evidence type="ECO:0000256" key="1">
    <source>
        <dbReference type="ARBA" id="ARBA00000085"/>
    </source>
</evidence>
<evidence type="ECO:0000256" key="7">
    <source>
        <dbReference type="PROSITE-ProRule" id="PRU00169"/>
    </source>
</evidence>
<dbReference type="Gene3D" id="1.10.287.130">
    <property type="match status" value="1"/>
</dbReference>
<dbReference type="Gene3D" id="3.30.450.20">
    <property type="entry name" value="PAS domain"/>
    <property type="match status" value="5"/>
</dbReference>
<dbReference type="PROSITE" id="PS50112">
    <property type="entry name" value="PAS"/>
    <property type="match status" value="2"/>
</dbReference>
<evidence type="ECO:0000256" key="6">
    <source>
        <dbReference type="ARBA" id="ARBA00023012"/>
    </source>
</evidence>
<evidence type="ECO:0000256" key="5">
    <source>
        <dbReference type="ARBA" id="ARBA00022777"/>
    </source>
</evidence>
<dbReference type="SMART" id="SM00388">
    <property type="entry name" value="HisKA"/>
    <property type="match status" value="1"/>
</dbReference>
<dbReference type="EMBL" id="QKZS01000008">
    <property type="protein sequence ID" value="PZX52300.1"/>
    <property type="molecule type" value="Genomic_DNA"/>
</dbReference>
<proteinExistence type="predicted"/>
<evidence type="ECO:0000259" key="8">
    <source>
        <dbReference type="PROSITE" id="PS50109"/>
    </source>
</evidence>
<accession>A0A2W7R236</accession>
<dbReference type="InterPro" id="IPR001610">
    <property type="entry name" value="PAC"/>
</dbReference>
<dbReference type="SMART" id="SM00448">
    <property type="entry name" value="REC"/>
    <property type="match status" value="1"/>
</dbReference>
<dbReference type="GO" id="GO:0006355">
    <property type="term" value="P:regulation of DNA-templated transcription"/>
    <property type="evidence" value="ECO:0007669"/>
    <property type="project" value="InterPro"/>
</dbReference>
<dbReference type="InterPro" id="IPR003594">
    <property type="entry name" value="HATPase_dom"/>
</dbReference>
<dbReference type="Pfam" id="PF00072">
    <property type="entry name" value="Response_reg"/>
    <property type="match status" value="1"/>
</dbReference>
<dbReference type="SUPFAM" id="SSF47384">
    <property type="entry name" value="Homodimeric domain of signal transducing histidine kinase"/>
    <property type="match status" value="1"/>
</dbReference>
<dbReference type="NCBIfam" id="TIGR00229">
    <property type="entry name" value="sensory_box"/>
    <property type="match status" value="3"/>
</dbReference>
<dbReference type="PROSITE" id="PS50109">
    <property type="entry name" value="HIS_KIN"/>
    <property type="match status" value="1"/>
</dbReference>
<dbReference type="PROSITE" id="PS50113">
    <property type="entry name" value="PAC"/>
    <property type="match status" value="2"/>
</dbReference>
<dbReference type="InterPro" id="IPR036097">
    <property type="entry name" value="HisK_dim/P_sf"/>
</dbReference>
<keyword evidence="3 7" id="KW-0597">Phosphoprotein</keyword>
<dbReference type="InterPro" id="IPR036890">
    <property type="entry name" value="HATPase_C_sf"/>
</dbReference>
<dbReference type="Gene3D" id="3.40.50.2300">
    <property type="match status" value="1"/>
</dbReference>
<feature type="domain" description="PAC" evidence="11">
    <location>
        <begin position="479"/>
        <end position="533"/>
    </location>
</feature>
<protein>
    <recommendedName>
        <fullName evidence="2">histidine kinase</fullName>
        <ecNumber evidence="2">2.7.13.3</ecNumber>
    </recommendedName>
</protein>
<sequence length="1174" mass="127437">MMTGRASDGAETAALQGLASGLLRASVADLPPLLAAALARLGEGCGARWVVLCAIAEDGGQLPVGGWPDAAAPEPLSSAWRALLEAGQGVSVDDILLAPLIAGGRLAGFLRLEGGAGREAAVEPLADALANALLRLAGEAERQALRDRLARTAGERDQAAQRLESFAAIGDQWFWEIDADLRHVFSAESQVARAIFDGMDLAGKTIEELALAFGCDPFDRQWRAIRRTLAMQEPFDGFTFVLRDRRGGEHHLSVSGRPVFDAEGLFAGYRGVGASITDRMHREGAARATANRFEATLNALPDLLIEADHMGRYTRIYSDAGSAARLHDSDCLGRSFDEALPPEIAATFTEAMRIIERSGRAESLRYRSGDVWHELSGARRVPEAAEDAPGFVFLVRDVTADERQKERLRLLGKIVELMTNLATVVDAEQRVVWVNPAFEAHTGYRLDEIRGLPIAELTQGEDADPAALARMVEAVDRGEDCRVELLNRDKAGRPYWVDLNIHPLRGEAGEMLGYVSVATVITEHKQALADLEAAQQRMARIVEGAEVGTWEWMAGDDRLTVDSRWCEMLGYALVELAAPTLDWILTRIHPDDLPAVLDTRETARGNDGLALAEFRMRHREGHWIWILSRGRITRWGPDGRAESVAGVNIDISERKALEQRVVAARNFFFNAMENSIAAITVLNAKGQMVFANSEAERILGLPRSELLGRDHASPKWQLTTFEGFPVEDAASPLHLAVTTGEPVRAIRHGIVLPDGSRRILSVNAVPMQEEGELQVLCSFTDITDQLETLGQIRAALSHAEEASRSKSLFLANMSHEIRTPLNGVLGMAELLDNSLSEPRQKLMIRTIRNSGETLLSILNNILDMSKIEAGKFGLENVPFNPADLARQVEAVYAMKAEEKGLQFEVLVGLGGDAARMGDPHRILQILHNLLSNAVKFTDKGQVTMRLTCRPGKPLAVEVSDTGIGMTEEQAARVFDSFDQADGSVTRRFGGTGLGMSIVRQLVLLMGGEIAVSSRLGEGTKVQVSLPLPAAEQEVAPSVAPPAGAEPGFAGRRLLIADDSATNRLVLKEMLADTGAEVTLVEDGRQALAAWTGAAFDLLLLDISMPVMDGLTALKQIREQEALRGSAPVPAVAVTANAMAHQVADYIIGGFDTHLAKPFRRNELLHAISTLLRRP</sequence>
<dbReference type="CDD" id="cd16922">
    <property type="entry name" value="HATPase_EvgS-ArcB-TorS-like"/>
    <property type="match status" value="1"/>
</dbReference>
<gene>
    <name evidence="12" type="ORF">LX76_02828</name>
</gene>
<dbReference type="Pfam" id="PF00512">
    <property type="entry name" value="HisKA"/>
    <property type="match status" value="1"/>
</dbReference>
<feature type="domain" description="PAC" evidence="11">
    <location>
        <begin position="610"/>
        <end position="663"/>
    </location>
</feature>
<keyword evidence="4" id="KW-0808">Transferase</keyword>
<evidence type="ECO:0000313" key="12">
    <source>
        <dbReference type="EMBL" id="PZX52300.1"/>
    </source>
</evidence>
<reference evidence="12 13" key="1">
    <citation type="submission" date="2018-06" db="EMBL/GenBank/DDBJ databases">
        <title>Genomic Encyclopedia of Archaeal and Bacterial Type Strains, Phase II (KMG-II): from individual species to whole genera.</title>
        <authorList>
            <person name="Goeker M."/>
        </authorList>
    </citation>
    <scope>NUCLEOTIDE SEQUENCE [LARGE SCALE GENOMIC DNA]</scope>
    <source>
        <strain evidence="12 13">DSM 18774</strain>
    </source>
</reference>
<feature type="domain" description="Histidine kinase" evidence="8">
    <location>
        <begin position="812"/>
        <end position="1029"/>
    </location>
</feature>
<evidence type="ECO:0000256" key="3">
    <source>
        <dbReference type="ARBA" id="ARBA00022553"/>
    </source>
</evidence>
<dbReference type="InterPro" id="IPR000014">
    <property type="entry name" value="PAS"/>
</dbReference>
<dbReference type="CDD" id="cd17546">
    <property type="entry name" value="REC_hyHK_CKI1_RcsC-like"/>
    <property type="match status" value="1"/>
</dbReference>
<dbReference type="GO" id="GO:0000155">
    <property type="term" value="F:phosphorelay sensor kinase activity"/>
    <property type="evidence" value="ECO:0007669"/>
    <property type="project" value="InterPro"/>
</dbReference>
<dbReference type="InterPro" id="IPR005467">
    <property type="entry name" value="His_kinase_dom"/>
</dbReference>
<dbReference type="Proteomes" id="UP000249538">
    <property type="component" value="Unassembled WGS sequence"/>
</dbReference>
<keyword evidence="5" id="KW-0418">Kinase</keyword>
<dbReference type="InterPro" id="IPR035965">
    <property type="entry name" value="PAS-like_dom_sf"/>
</dbReference>
<organism evidence="12 13">
    <name type="scientific">Cereibacter changlensis</name>
    <dbReference type="NCBI Taxonomy" id="402884"/>
    <lineage>
        <taxon>Bacteria</taxon>
        <taxon>Pseudomonadati</taxon>
        <taxon>Pseudomonadota</taxon>
        <taxon>Alphaproteobacteria</taxon>
        <taxon>Rhodobacterales</taxon>
        <taxon>Paracoccaceae</taxon>
        <taxon>Cereibacter</taxon>
    </lineage>
</organism>
<dbReference type="SMART" id="SM00091">
    <property type="entry name" value="PAS"/>
    <property type="match status" value="4"/>
</dbReference>
<feature type="modified residue" description="4-aspartylphosphate" evidence="7">
    <location>
        <position position="1101"/>
    </location>
</feature>
<dbReference type="SUPFAM" id="SSF55785">
    <property type="entry name" value="PYP-like sensor domain (PAS domain)"/>
    <property type="match status" value="5"/>
</dbReference>
<dbReference type="InterPro" id="IPR013655">
    <property type="entry name" value="PAS_fold_3"/>
</dbReference>
<dbReference type="InterPro" id="IPR013767">
    <property type="entry name" value="PAS_fold"/>
</dbReference>
<dbReference type="InterPro" id="IPR000700">
    <property type="entry name" value="PAS-assoc_C"/>
</dbReference>
<keyword evidence="6" id="KW-0902">Two-component regulatory system</keyword>
<dbReference type="Pfam" id="PF00989">
    <property type="entry name" value="PAS"/>
    <property type="match status" value="1"/>
</dbReference>
<evidence type="ECO:0000259" key="9">
    <source>
        <dbReference type="PROSITE" id="PS50110"/>
    </source>
</evidence>
<dbReference type="Gene3D" id="3.30.565.10">
    <property type="entry name" value="Histidine kinase-like ATPase, C-terminal domain"/>
    <property type="match status" value="1"/>
</dbReference>
<evidence type="ECO:0000259" key="11">
    <source>
        <dbReference type="PROSITE" id="PS50113"/>
    </source>
</evidence>
<evidence type="ECO:0000259" key="10">
    <source>
        <dbReference type="PROSITE" id="PS50112"/>
    </source>
</evidence>
<dbReference type="SMART" id="SM00387">
    <property type="entry name" value="HATPase_c"/>
    <property type="match status" value="1"/>
</dbReference>
<dbReference type="SUPFAM" id="SSF55874">
    <property type="entry name" value="ATPase domain of HSP90 chaperone/DNA topoisomerase II/histidine kinase"/>
    <property type="match status" value="1"/>
</dbReference>
<evidence type="ECO:0000256" key="4">
    <source>
        <dbReference type="ARBA" id="ARBA00022679"/>
    </source>
</evidence>